<reference evidence="1" key="1">
    <citation type="submission" date="2024-05" db="EMBL/GenBank/DDBJ databases">
        <authorList>
            <person name="Badawy S."/>
            <person name="Skurnik M."/>
        </authorList>
    </citation>
    <scope>NUCLEOTIDE SEQUENCE</scope>
</reference>
<sequence length="82" mass="9803">MQMINLSKSEYKERQAKILPKLNEIHFGEVNKHENKMIMKRETKLCAFLGTNYQEYYVEEYIITLKKYIGSKLSKRARNAND</sequence>
<dbReference type="EMBL" id="PP777464">
    <property type="protein sequence ID" value="XBS49151.1"/>
    <property type="molecule type" value="Genomic_DNA"/>
</dbReference>
<protein>
    <recommendedName>
        <fullName evidence="2">Phage protein</fullName>
    </recommendedName>
</protein>
<accession>A0AAU7PGP6</accession>
<evidence type="ECO:0000313" key="1">
    <source>
        <dbReference type="EMBL" id="XBS49151.1"/>
    </source>
</evidence>
<evidence type="ECO:0008006" key="2">
    <source>
        <dbReference type="Google" id="ProtNLM"/>
    </source>
</evidence>
<name>A0AAU7PGP6_9CAUD</name>
<proteinExistence type="predicted"/>
<organism evidence="1">
    <name type="scientific">Escherichia phage fEgEco12</name>
    <dbReference type="NCBI Taxonomy" id="3158837"/>
    <lineage>
        <taxon>Viruses</taxon>
        <taxon>Duplodnaviria</taxon>
        <taxon>Heunggongvirae</taxon>
        <taxon>Uroviricota</taxon>
        <taxon>Caudoviricetes</taxon>
    </lineage>
</organism>